<dbReference type="Pfam" id="PF21351">
    <property type="entry name" value="TetR_C_41"/>
    <property type="match status" value="1"/>
</dbReference>
<dbReference type="Gene3D" id="1.10.357.10">
    <property type="entry name" value="Tetracycline Repressor, domain 2"/>
    <property type="match status" value="1"/>
</dbReference>
<evidence type="ECO:0000256" key="2">
    <source>
        <dbReference type="ARBA" id="ARBA00023125"/>
    </source>
</evidence>
<keyword evidence="2 4" id="KW-0238">DNA-binding</keyword>
<accession>A0A2K9LM35</accession>
<dbReference type="AlphaFoldDB" id="A0A2K9LM35"/>
<name>A0A2K9LM35_9GAMM</name>
<dbReference type="GO" id="GO:0003700">
    <property type="term" value="F:DNA-binding transcription factor activity"/>
    <property type="evidence" value="ECO:0007669"/>
    <property type="project" value="TreeGrafter"/>
</dbReference>
<dbReference type="RefSeq" id="WP_101894610.1">
    <property type="nucleotide sequence ID" value="NZ_CP022684.1"/>
</dbReference>
<dbReference type="InterPro" id="IPR001647">
    <property type="entry name" value="HTH_TetR"/>
</dbReference>
<protein>
    <recommendedName>
        <fullName evidence="5">HTH tetR-type domain-containing protein</fullName>
    </recommendedName>
</protein>
<organism evidence="6 7">
    <name type="scientific">Ketobacter alkanivorans</name>
    <dbReference type="NCBI Taxonomy" id="1917421"/>
    <lineage>
        <taxon>Bacteria</taxon>
        <taxon>Pseudomonadati</taxon>
        <taxon>Pseudomonadota</taxon>
        <taxon>Gammaproteobacteria</taxon>
        <taxon>Pseudomonadales</taxon>
        <taxon>Ketobacteraceae</taxon>
        <taxon>Ketobacter</taxon>
    </lineage>
</organism>
<proteinExistence type="predicted"/>
<dbReference type="SUPFAM" id="SSF46689">
    <property type="entry name" value="Homeodomain-like"/>
    <property type="match status" value="1"/>
</dbReference>
<dbReference type="KEGG" id="kak:Kalk_12700"/>
<dbReference type="PROSITE" id="PS50977">
    <property type="entry name" value="HTH_TETR_2"/>
    <property type="match status" value="1"/>
</dbReference>
<dbReference type="PRINTS" id="PR00455">
    <property type="entry name" value="HTHTETR"/>
</dbReference>
<evidence type="ECO:0000313" key="6">
    <source>
        <dbReference type="EMBL" id="AUM13231.1"/>
    </source>
</evidence>
<feature type="DNA-binding region" description="H-T-H motif" evidence="4">
    <location>
        <begin position="36"/>
        <end position="55"/>
    </location>
</feature>
<keyword evidence="3" id="KW-0804">Transcription</keyword>
<dbReference type="Pfam" id="PF00440">
    <property type="entry name" value="TetR_N"/>
    <property type="match status" value="1"/>
</dbReference>
<dbReference type="Proteomes" id="UP000235116">
    <property type="component" value="Chromosome"/>
</dbReference>
<dbReference type="OrthoDB" id="5816932at2"/>
<dbReference type="GO" id="GO:0000976">
    <property type="term" value="F:transcription cis-regulatory region binding"/>
    <property type="evidence" value="ECO:0007669"/>
    <property type="project" value="TreeGrafter"/>
</dbReference>
<keyword evidence="7" id="KW-1185">Reference proteome</keyword>
<sequence length="196" mass="22052">MKRTRRTQQQRRDETSQAVLESATHLFGARGYQGASLEEIAHASGTTIRPIYHYFGNKQNLFLVVTEQMEERLFMALLEVDKAHDGTIAVVDYWNTFMAFAREPDFRQIVLVDAPTVLGRERWESSPVVARAIELLSSMLPHIQAETRLLIARMAVAALIEAAMSMAEPGNTRKEQAFDDVSAMIKTALQSITVVK</sequence>
<evidence type="ECO:0000256" key="1">
    <source>
        <dbReference type="ARBA" id="ARBA00023015"/>
    </source>
</evidence>
<evidence type="ECO:0000259" key="5">
    <source>
        <dbReference type="PROSITE" id="PS50977"/>
    </source>
</evidence>
<dbReference type="InterPro" id="IPR050109">
    <property type="entry name" value="HTH-type_TetR-like_transc_reg"/>
</dbReference>
<dbReference type="InterPro" id="IPR009057">
    <property type="entry name" value="Homeodomain-like_sf"/>
</dbReference>
<evidence type="ECO:0000256" key="4">
    <source>
        <dbReference type="PROSITE-ProRule" id="PRU00335"/>
    </source>
</evidence>
<gene>
    <name evidence="6" type="ORF">Kalk_12700</name>
</gene>
<dbReference type="PANTHER" id="PTHR30055:SF234">
    <property type="entry name" value="HTH-TYPE TRANSCRIPTIONAL REGULATOR BETI"/>
    <property type="match status" value="1"/>
</dbReference>
<feature type="domain" description="HTH tetR-type" evidence="5">
    <location>
        <begin position="13"/>
        <end position="73"/>
    </location>
</feature>
<dbReference type="InterPro" id="IPR049484">
    <property type="entry name" value="Rv0078-like_C"/>
</dbReference>
<evidence type="ECO:0000256" key="3">
    <source>
        <dbReference type="ARBA" id="ARBA00023163"/>
    </source>
</evidence>
<dbReference type="PANTHER" id="PTHR30055">
    <property type="entry name" value="HTH-TYPE TRANSCRIPTIONAL REGULATOR RUTR"/>
    <property type="match status" value="1"/>
</dbReference>
<reference evidence="7" key="1">
    <citation type="submission" date="2017-08" db="EMBL/GenBank/DDBJ databases">
        <title>Direct submision.</title>
        <authorList>
            <person name="Kim S.-J."/>
            <person name="Rhee S.-K."/>
        </authorList>
    </citation>
    <scope>NUCLEOTIDE SEQUENCE [LARGE SCALE GENOMIC DNA]</scope>
    <source>
        <strain evidence="7">GI5</strain>
    </source>
</reference>
<dbReference type="EMBL" id="CP022684">
    <property type="protein sequence ID" value="AUM13231.1"/>
    <property type="molecule type" value="Genomic_DNA"/>
</dbReference>
<evidence type="ECO:0000313" key="7">
    <source>
        <dbReference type="Proteomes" id="UP000235116"/>
    </source>
</evidence>
<keyword evidence="1" id="KW-0805">Transcription regulation</keyword>